<protein>
    <recommendedName>
        <fullName evidence="5">Tr-type G domain-containing protein</fullName>
    </recommendedName>
</protein>
<dbReference type="PANTHER" id="PTHR43261">
    <property type="entry name" value="TRANSLATION ELONGATION FACTOR G-RELATED"/>
    <property type="match status" value="1"/>
</dbReference>
<dbReference type="GO" id="GO:0005759">
    <property type="term" value="C:mitochondrial matrix"/>
    <property type="evidence" value="ECO:0007669"/>
    <property type="project" value="UniProtKB-ARBA"/>
</dbReference>
<gene>
    <name evidence="6" type="ORF">BEMITA_LOCUS14008</name>
</gene>
<dbReference type="InterPro" id="IPR035649">
    <property type="entry name" value="EFG_V"/>
</dbReference>
<reference evidence="6" key="1">
    <citation type="submission" date="2021-12" db="EMBL/GenBank/DDBJ databases">
        <authorList>
            <person name="King R."/>
        </authorList>
    </citation>
    <scope>NUCLEOTIDE SEQUENCE</scope>
</reference>
<evidence type="ECO:0000256" key="3">
    <source>
        <dbReference type="ARBA" id="ARBA00023128"/>
    </source>
</evidence>
<dbReference type="Gene3D" id="3.40.50.300">
    <property type="entry name" value="P-loop containing nucleotide triphosphate hydrolases"/>
    <property type="match status" value="1"/>
</dbReference>
<dbReference type="InterPro" id="IPR000640">
    <property type="entry name" value="EFG_V-like"/>
</dbReference>
<dbReference type="InterPro" id="IPR035647">
    <property type="entry name" value="EFG_III/V"/>
</dbReference>
<dbReference type="GO" id="GO:0032543">
    <property type="term" value="P:mitochondrial translation"/>
    <property type="evidence" value="ECO:0007669"/>
    <property type="project" value="TreeGrafter"/>
</dbReference>
<dbReference type="InterPro" id="IPR009022">
    <property type="entry name" value="EFG_III"/>
</dbReference>
<evidence type="ECO:0000313" key="7">
    <source>
        <dbReference type="Proteomes" id="UP001152759"/>
    </source>
</evidence>
<dbReference type="Pfam" id="PF22042">
    <property type="entry name" value="EF-G_D2"/>
    <property type="match status" value="1"/>
</dbReference>
<proteinExistence type="predicted"/>
<dbReference type="Pfam" id="PF00679">
    <property type="entry name" value="EFG_C"/>
    <property type="match status" value="1"/>
</dbReference>
<dbReference type="InterPro" id="IPR000795">
    <property type="entry name" value="T_Tr_GTP-bd_dom"/>
</dbReference>
<dbReference type="GO" id="GO:0003924">
    <property type="term" value="F:GTPase activity"/>
    <property type="evidence" value="ECO:0007669"/>
    <property type="project" value="InterPro"/>
</dbReference>
<dbReference type="SUPFAM" id="SSF50447">
    <property type="entry name" value="Translation proteins"/>
    <property type="match status" value="1"/>
</dbReference>
<dbReference type="Gene3D" id="2.40.30.10">
    <property type="entry name" value="Translation factors"/>
    <property type="match status" value="1"/>
</dbReference>
<dbReference type="Pfam" id="PF00009">
    <property type="entry name" value="GTP_EFTU"/>
    <property type="match status" value="1"/>
</dbReference>
<dbReference type="InterPro" id="IPR053905">
    <property type="entry name" value="EF-G-like_DII"/>
</dbReference>
<dbReference type="Proteomes" id="UP001152759">
    <property type="component" value="Chromosome 9"/>
</dbReference>
<dbReference type="NCBIfam" id="TIGR00231">
    <property type="entry name" value="small_GTP"/>
    <property type="match status" value="1"/>
</dbReference>
<dbReference type="InterPro" id="IPR005225">
    <property type="entry name" value="Small_GTP-bd"/>
</dbReference>
<dbReference type="InterPro" id="IPR031157">
    <property type="entry name" value="G_TR_CS"/>
</dbReference>
<dbReference type="Pfam" id="PF14492">
    <property type="entry name" value="EFG_III"/>
    <property type="match status" value="1"/>
</dbReference>
<keyword evidence="3" id="KW-0496">Mitochondrion</keyword>
<name>A0A9P0F7N8_BEMTA</name>
<dbReference type="CDD" id="cd01886">
    <property type="entry name" value="EF-G"/>
    <property type="match status" value="1"/>
</dbReference>
<dbReference type="InterPro" id="IPR014721">
    <property type="entry name" value="Ribsml_uS5_D2-typ_fold_subgr"/>
</dbReference>
<dbReference type="SUPFAM" id="SSF52540">
    <property type="entry name" value="P-loop containing nucleoside triphosphate hydrolases"/>
    <property type="match status" value="1"/>
</dbReference>
<dbReference type="CDD" id="cd03713">
    <property type="entry name" value="EFG_mtEFG_C"/>
    <property type="match status" value="1"/>
</dbReference>
<evidence type="ECO:0000256" key="1">
    <source>
        <dbReference type="ARBA" id="ARBA00022741"/>
    </source>
</evidence>
<dbReference type="InterPro" id="IPR005517">
    <property type="entry name" value="Transl_elong_EFG/EF2_IV"/>
</dbReference>
<dbReference type="PRINTS" id="PR00315">
    <property type="entry name" value="ELONGATNFCT"/>
</dbReference>
<dbReference type="FunFam" id="3.40.50.300:FF:000514">
    <property type="entry name" value="Ribosome-releasing factor 2, mitochondrial"/>
    <property type="match status" value="1"/>
</dbReference>
<dbReference type="SMART" id="SM00889">
    <property type="entry name" value="EFG_IV"/>
    <property type="match status" value="1"/>
</dbReference>
<dbReference type="SUPFAM" id="SSF54980">
    <property type="entry name" value="EF-G C-terminal domain-like"/>
    <property type="match status" value="2"/>
</dbReference>
<keyword evidence="7" id="KW-1185">Reference proteome</keyword>
<dbReference type="InterPro" id="IPR041095">
    <property type="entry name" value="EFG_II"/>
</dbReference>
<dbReference type="CDD" id="cd16262">
    <property type="entry name" value="EFG_III"/>
    <property type="match status" value="1"/>
</dbReference>
<dbReference type="InterPro" id="IPR020568">
    <property type="entry name" value="Ribosomal_Su5_D2-typ_SF"/>
</dbReference>
<dbReference type="AlphaFoldDB" id="A0A9P0F7N8"/>
<sequence>MLFRQIFKAYNVSWSMYKTPTIYFAFRYAATKSKFDIKHIRNIGVLAHIDAGKTTTTERMLFYSGKIRAMGEVHHGNTVTDYLEQERKRGITITSAAVTFPWSDHQINLVDTPGHIDFTTEVEQSLAVMDGGVVVLDSSSGVEAQTLTVWRQAQNYKIPCIVFANKMDRADANLKLCLQGLIQKLEVTPLLLQIPVRVKDKLSGLIDIIDMKEFKFIGEQGEDVMEKQLTEVDGVAWESAKEARNRLTSALADIDDNIADFVITSDSLDGISSKELTEAVRRVTIQRKAVPVLCGSAYKNVGVQKLMDAVVQYLPSPLDRHDADILNLFGHNLYARVFKIMHDKMKGPITFFRIYSGKLEKNQKIFNLRAESSEQIKNVMIAYADDYEEVNTVTAGNVAAVTGLKDTKSGDYISSSQNCVRDLSATLAKKKRISEKEAYQLLGGDVIIPDPVFFCTIEAPSLSVQNAFELALENLKREDPGLRVTTDPDTGQTILGGMGELHLEIVKDRIRSDYKIEADVGPLQIAYRESVVGRAKITHESKVAVGKYANNVSVTLSVEPAPPDNKDLLKLDRSSQELASKMSTLTQQHLKAMKRGIESSMFHGPKVGCPVMNAKFTLNWFETHRSTPESVVASATAQCVQKVLAEAGTSLLEPIMTVEVMAPNTISPKVMAELSKRRGQILNISERKGTMTITANVALSQLLGFSRELRISTSGTASFTMEFLAFLPVDPTLEGEAIKNITGFYP</sequence>
<dbReference type="Gene3D" id="3.30.230.10">
    <property type="match status" value="1"/>
</dbReference>
<dbReference type="GO" id="GO:0032790">
    <property type="term" value="P:ribosome disassembly"/>
    <property type="evidence" value="ECO:0007669"/>
    <property type="project" value="TreeGrafter"/>
</dbReference>
<evidence type="ECO:0000259" key="5">
    <source>
        <dbReference type="PROSITE" id="PS51722"/>
    </source>
</evidence>
<dbReference type="InterPro" id="IPR009000">
    <property type="entry name" value="Transl_B-barrel_sf"/>
</dbReference>
<dbReference type="InterPro" id="IPR027417">
    <property type="entry name" value="P-loop_NTPase"/>
</dbReference>
<evidence type="ECO:0000256" key="4">
    <source>
        <dbReference type="ARBA" id="ARBA00023134"/>
    </source>
</evidence>
<evidence type="ECO:0000313" key="6">
    <source>
        <dbReference type="EMBL" id="CAH0395875.1"/>
    </source>
</evidence>
<dbReference type="PROSITE" id="PS00301">
    <property type="entry name" value="G_TR_1"/>
    <property type="match status" value="1"/>
</dbReference>
<keyword evidence="2" id="KW-0648">Protein biosynthesis</keyword>
<accession>A0A9P0F7N8</accession>
<dbReference type="FunFam" id="3.30.70.240:FF:000001">
    <property type="entry name" value="Elongation factor G"/>
    <property type="match status" value="1"/>
</dbReference>
<dbReference type="GO" id="GO:0005525">
    <property type="term" value="F:GTP binding"/>
    <property type="evidence" value="ECO:0007669"/>
    <property type="project" value="UniProtKB-KW"/>
</dbReference>
<dbReference type="PANTHER" id="PTHR43261:SF1">
    <property type="entry name" value="RIBOSOME-RELEASING FACTOR 2, MITOCHONDRIAL"/>
    <property type="match status" value="1"/>
</dbReference>
<dbReference type="PROSITE" id="PS51722">
    <property type="entry name" value="G_TR_2"/>
    <property type="match status" value="1"/>
</dbReference>
<dbReference type="SUPFAM" id="SSF54211">
    <property type="entry name" value="Ribosomal protein S5 domain 2-like"/>
    <property type="match status" value="1"/>
</dbReference>
<dbReference type="SMART" id="SM00838">
    <property type="entry name" value="EFG_C"/>
    <property type="match status" value="1"/>
</dbReference>
<dbReference type="Gene3D" id="3.30.70.870">
    <property type="entry name" value="Elongation Factor G (Translational Gtpase), domain 3"/>
    <property type="match status" value="1"/>
</dbReference>
<feature type="domain" description="Tr-type G" evidence="5">
    <location>
        <begin position="38"/>
        <end position="318"/>
    </location>
</feature>
<dbReference type="KEGG" id="btab:109037669"/>
<evidence type="ECO:0000256" key="2">
    <source>
        <dbReference type="ARBA" id="ARBA00022917"/>
    </source>
</evidence>
<organism evidence="6 7">
    <name type="scientific">Bemisia tabaci</name>
    <name type="common">Sweetpotato whitefly</name>
    <name type="synonym">Aleurodes tabaci</name>
    <dbReference type="NCBI Taxonomy" id="7038"/>
    <lineage>
        <taxon>Eukaryota</taxon>
        <taxon>Metazoa</taxon>
        <taxon>Ecdysozoa</taxon>
        <taxon>Arthropoda</taxon>
        <taxon>Hexapoda</taxon>
        <taxon>Insecta</taxon>
        <taxon>Pterygota</taxon>
        <taxon>Neoptera</taxon>
        <taxon>Paraneoptera</taxon>
        <taxon>Hemiptera</taxon>
        <taxon>Sternorrhyncha</taxon>
        <taxon>Aleyrodoidea</taxon>
        <taxon>Aleyrodidae</taxon>
        <taxon>Aleyrodinae</taxon>
        <taxon>Bemisia</taxon>
    </lineage>
</organism>
<keyword evidence="1" id="KW-0547">Nucleotide-binding</keyword>
<keyword evidence="4" id="KW-0342">GTP-binding</keyword>
<dbReference type="Gene3D" id="3.30.70.240">
    <property type="match status" value="1"/>
</dbReference>
<dbReference type="EMBL" id="OU963870">
    <property type="protein sequence ID" value="CAH0395875.1"/>
    <property type="molecule type" value="Genomic_DNA"/>
</dbReference>